<comment type="similarity">
    <text evidence="2 9">Belongs to the methyltransferase superfamily. RRP8 family.</text>
</comment>
<comment type="subcellular location">
    <subcellularLocation>
        <location evidence="1 9">Nucleus</location>
        <location evidence="1 9">Nucleolus</location>
    </subcellularLocation>
</comment>
<evidence type="ECO:0000256" key="2">
    <source>
        <dbReference type="ARBA" id="ARBA00006301"/>
    </source>
</evidence>
<dbReference type="InterPro" id="IPR007823">
    <property type="entry name" value="RRP8"/>
</dbReference>
<evidence type="ECO:0000256" key="5">
    <source>
        <dbReference type="ARBA" id="ARBA00022679"/>
    </source>
</evidence>
<dbReference type="Proteomes" id="UP000308652">
    <property type="component" value="Unassembled WGS sequence"/>
</dbReference>
<protein>
    <recommendedName>
        <fullName evidence="8 9">Ribosomal RNA-processing protein 8</fullName>
        <ecNumber evidence="9">2.1.1.-</ecNumber>
    </recommendedName>
</protein>
<gene>
    <name evidence="11" type="ORF">BDQ12DRAFT_695586</name>
</gene>
<name>A0A5C3MD55_9AGAR</name>
<organism evidence="11 12">
    <name type="scientific">Crucibulum laeve</name>
    <dbReference type="NCBI Taxonomy" id="68775"/>
    <lineage>
        <taxon>Eukaryota</taxon>
        <taxon>Fungi</taxon>
        <taxon>Dikarya</taxon>
        <taxon>Basidiomycota</taxon>
        <taxon>Agaricomycotina</taxon>
        <taxon>Agaricomycetes</taxon>
        <taxon>Agaricomycetidae</taxon>
        <taxon>Agaricales</taxon>
        <taxon>Agaricineae</taxon>
        <taxon>Nidulariaceae</taxon>
        <taxon>Crucibulum</taxon>
    </lineage>
</organism>
<dbReference type="GO" id="GO:0005730">
    <property type="term" value="C:nucleolus"/>
    <property type="evidence" value="ECO:0007669"/>
    <property type="project" value="UniProtKB-SubCell"/>
</dbReference>
<feature type="compositionally biased region" description="Polar residues" evidence="10">
    <location>
        <begin position="51"/>
        <end position="71"/>
    </location>
</feature>
<dbReference type="OrthoDB" id="10258825at2759"/>
<evidence type="ECO:0000256" key="1">
    <source>
        <dbReference type="ARBA" id="ARBA00004604"/>
    </source>
</evidence>
<keyword evidence="12" id="KW-1185">Reference proteome</keyword>
<dbReference type="Gene3D" id="1.10.10.2150">
    <property type="entry name" value="Ribosomal RNA-processing protein 8, N-terminal domain"/>
    <property type="match status" value="1"/>
</dbReference>
<accession>A0A5C3MD55</accession>
<dbReference type="EC" id="2.1.1.-" evidence="9"/>
<evidence type="ECO:0000256" key="7">
    <source>
        <dbReference type="ARBA" id="ARBA00023242"/>
    </source>
</evidence>
<comment type="function">
    <text evidence="9">S-adenosyl-L-methionine-dependent methyltransferase that specifically methylates the N(1) position of adenine in helix 25.1 in 25S rRNA. Required both for ribosomal 40S and 60S subunits biogenesis. Required for efficient pre-rRNA cleavage at site A2.</text>
</comment>
<evidence type="ECO:0000313" key="11">
    <source>
        <dbReference type="EMBL" id="TFK43389.1"/>
    </source>
</evidence>
<feature type="region of interest" description="Disordered" evidence="10">
    <location>
        <begin position="1"/>
        <end position="131"/>
    </location>
</feature>
<reference evidence="11 12" key="1">
    <citation type="journal article" date="2019" name="Nat. Ecol. Evol.">
        <title>Megaphylogeny resolves global patterns of mushroom evolution.</title>
        <authorList>
            <person name="Varga T."/>
            <person name="Krizsan K."/>
            <person name="Foldi C."/>
            <person name="Dima B."/>
            <person name="Sanchez-Garcia M."/>
            <person name="Sanchez-Ramirez S."/>
            <person name="Szollosi G.J."/>
            <person name="Szarkandi J.G."/>
            <person name="Papp V."/>
            <person name="Albert L."/>
            <person name="Andreopoulos W."/>
            <person name="Angelini C."/>
            <person name="Antonin V."/>
            <person name="Barry K.W."/>
            <person name="Bougher N.L."/>
            <person name="Buchanan P."/>
            <person name="Buyck B."/>
            <person name="Bense V."/>
            <person name="Catcheside P."/>
            <person name="Chovatia M."/>
            <person name="Cooper J."/>
            <person name="Damon W."/>
            <person name="Desjardin D."/>
            <person name="Finy P."/>
            <person name="Geml J."/>
            <person name="Haridas S."/>
            <person name="Hughes K."/>
            <person name="Justo A."/>
            <person name="Karasinski D."/>
            <person name="Kautmanova I."/>
            <person name="Kiss B."/>
            <person name="Kocsube S."/>
            <person name="Kotiranta H."/>
            <person name="LaButti K.M."/>
            <person name="Lechner B.E."/>
            <person name="Liimatainen K."/>
            <person name="Lipzen A."/>
            <person name="Lukacs Z."/>
            <person name="Mihaltcheva S."/>
            <person name="Morgado L.N."/>
            <person name="Niskanen T."/>
            <person name="Noordeloos M.E."/>
            <person name="Ohm R.A."/>
            <person name="Ortiz-Santana B."/>
            <person name="Ovrebo C."/>
            <person name="Racz N."/>
            <person name="Riley R."/>
            <person name="Savchenko A."/>
            <person name="Shiryaev A."/>
            <person name="Soop K."/>
            <person name="Spirin V."/>
            <person name="Szebenyi C."/>
            <person name="Tomsovsky M."/>
            <person name="Tulloss R.E."/>
            <person name="Uehling J."/>
            <person name="Grigoriev I.V."/>
            <person name="Vagvolgyi C."/>
            <person name="Papp T."/>
            <person name="Martin F.M."/>
            <person name="Miettinen O."/>
            <person name="Hibbett D.S."/>
            <person name="Nagy L.G."/>
        </authorList>
    </citation>
    <scope>NUCLEOTIDE SEQUENCE [LARGE SCALE GENOMIC DNA]</scope>
    <source>
        <strain evidence="11 12">CBS 166.37</strain>
    </source>
</reference>
<dbReference type="PANTHER" id="PTHR12787">
    <property type="entry name" value="RIBOSOMAL RNA-PROCESSING PROTEIN 8"/>
    <property type="match status" value="1"/>
</dbReference>
<dbReference type="GO" id="GO:0016433">
    <property type="term" value="F:rRNA (adenine) methyltransferase activity"/>
    <property type="evidence" value="ECO:0007669"/>
    <property type="project" value="UniProtKB-ARBA"/>
</dbReference>
<dbReference type="Pfam" id="PF05148">
    <property type="entry name" value="Methyltransf_8"/>
    <property type="match status" value="1"/>
</dbReference>
<evidence type="ECO:0000256" key="10">
    <source>
        <dbReference type="SAM" id="MobiDB-lite"/>
    </source>
</evidence>
<keyword evidence="7 9" id="KW-0539">Nucleus</keyword>
<keyword evidence="4 9" id="KW-0489">Methyltransferase</keyword>
<dbReference type="EMBL" id="ML213591">
    <property type="protein sequence ID" value="TFK43389.1"/>
    <property type="molecule type" value="Genomic_DNA"/>
</dbReference>
<dbReference type="STRING" id="68775.A0A5C3MD55"/>
<dbReference type="FunFam" id="1.10.10.2150:FF:000001">
    <property type="entry name" value="Ribosomal RNA-processing protein 8"/>
    <property type="match status" value="1"/>
</dbReference>
<evidence type="ECO:0000256" key="6">
    <source>
        <dbReference type="ARBA" id="ARBA00022691"/>
    </source>
</evidence>
<dbReference type="InterPro" id="IPR029063">
    <property type="entry name" value="SAM-dependent_MTases_sf"/>
</dbReference>
<evidence type="ECO:0000313" key="12">
    <source>
        <dbReference type="Proteomes" id="UP000308652"/>
    </source>
</evidence>
<evidence type="ECO:0000256" key="4">
    <source>
        <dbReference type="ARBA" id="ARBA00022603"/>
    </source>
</evidence>
<dbReference type="PANTHER" id="PTHR12787:SF0">
    <property type="entry name" value="RIBOSOMAL RNA-PROCESSING PROTEIN 8"/>
    <property type="match status" value="1"/>
</dbReference>
<keyword evidence="3 9" id="KW-0698">rRNA processing</keyword>
<dbReference type="Gene3D" id="3.40.50.150">
    <property type="entry name" value="Vaccinia Virus protein VP39"/>
    <property type="match status" value="1"/>
</dbReference>
<dbReference type="GO" id="GO:0042273">
    <property type="term" value="P:ribosomal large subunit biogenesis"/>
    <property type="evidence" value="ECO:0007669"/>
    <property type="project" value="TreeGrafter"/>
</dbReference>
<sequence length="379" mass="41344">MPLFDVPGWSVPAAPVSNSQPHPSKKRKRPLADPTKVQNAEVNLEKVVKQLQASSTAEGALGQKTTTTAPSSRRKKKTPTARATHAGKKVATASRSNATQSTEAPSVKPSPQKVKKAKTKHAAPQDGGDDASKLTALQKGMKQALDGARFRLINETLYKSGSQEAHQMMKEDPQVYQEYHVGFRHQVHSWPTNPVEYYISILSSYPPKTVIADLGCGDAALARALIPKSMTVLSFDLVSDGCYVVEADTCGKLPLPGSEDNDSAKSIGSGHVVDVVVCALSLMGTNWPNCLREAWRILKPDAISGELKIAEVASRFTDVEEFQTLVGSIGFRIKSKDDSNSHFTLFEFKKVSRKGKSDKEWGNILTRGSILKPCEYKRR</sequence>
<feature type="compositionally biased region" description="Polar residues" evidence="10">
    <location>
        <begin position="93"/>
        <end position="103"/>
    </location>
</feature>
<keyword evidence="5 9" id="KW-0808">Transferase</keyword>
<dbReference type="AlphaFoldDB" id="A0A5C3MD55"/>
<evidence type="ECO:0000256" key="9">
    <source>
        <dbReference type="RuleBase" id="RU365074"/>
    </source>
</evidence>
<dbReference type="SUPFAM" id="SSF53335">
    <property type="entry name" value="S-adenosyl-L-methionine-dependent methyltransferases"/>
    <property type="match status" value="1"/>
</dbReference>
<dbReference type="InterPro" id="IPR042036">
    <property type="entry name" value="RRP8_N"/>
</dbReference>
<evidence type="ECO:0000256" key="8">
    <source>
        <dbReference type="ARBA" id="ARBA00076672"/>
    </source>
</evidence>
<keyword evidence="6 9" id="KW-0949">S-adenosyl-L-methionine</keyword>
<evidence type="ECO:0000256" key="3">
    <source>
        <dbReference type="ARBA" id="ARBA00022552"/>
    </source>
</evidence>
<proteinExistence type="inferred from homology"/>